<protein>
    <submittedName>
        <fullName evidence="3">Uncharacterized protein</fullName>
    </submittedName>
</protein>
<evidence type="ECO:0000313" key="3">
    <source>
        <dbReference type="EMBL" id="WMT01405.1"/>
    </source>
</evidence>
<reference evidence="3 4" key="1">
    <citation type="submission" date="2023-08" db="EMBL/GenBank/DDBJ databases">
        <title>The whole genome sequence of Lysobacter yananisis.</title>
        <authorList>
            <person name="Sun H."/>
        </authorList>
    </citation>
    <scope>NUCLEOTIDE SEQUENCE [LARGE SCALE GENOMIC DNA]</scope>
    <source>
        <strain evidence="3 4">SNNU513</strain>
    </source>
</reference>
<feature type="chain" id="PRO_5046723433" evidence="2">
    <location>
        <begin position="23"/>
        <end position="279"/>
    </location>
</feature>
<evidence type="ECO:0000256" key="1">
    <source>
        <dbReference type="SAM" id="MobiDB-lite"/>
    </source>
</evidence>
<feature type="region of interest" description="Disordered" evidence="1">
    <location>
        <begin position="22"/>
        <end position="43"/>
    </location>
</feature>
<dbReference type="EMBL" id="CP133568">
    <property type="protein sequence ID" value="WMT01405.1"/>
    <property type="molecule type" value="Genomic_DNA"/>
</dbReference>
<feature type="signal peptide" evidence="2">
    <location>
        <begin position="1"/>
        <end position="22"/>
    </location>
</feature>
<name>A0ABY9P5Y0_9GAMM</name>
<dbReference type="Proteomes" id="UP001229313">
    <property type="component" value="Chromosome"/>
</dbReference>
<accession>A0ABY9P5Y0</accession>
<dbReference type="RefSeq" id="WP_309150850.1">
    <property type="nucleotide sequence ID" value="NZ_CP133568.1"/>
</dbReference>
<proteinExistence type="predicted"/>
<keyword evidence="2" id="KW-0732">Signal</keyword>
<organism evidence="3 4">
    <name type="scientific">Lysobacter yananisis</name>
    <dbReference type="NCBI Taxonomy" id="1003114"/>
    <lineage>
        <taxon>Bacteria</taxon>
        <taxon>Pseudomonadati</taxon>
        <taxon>Pseudomonadota</taxon>
        <taxon>Gammaproteobacteria</taxon>
        <taxon>Lysobacterales</taxon>
        <taxon>Lysobacteraceae</taxon>
        <taxon>Lysobacter</taxon>
    </lineage>
</organism>
<gene>
    <name evidence="3" type="ORF">RDV84_15580</name>
</gene>
<feature type="compositionally biased region" description="Basic and acidic residues" evidence="1">
    <location>
        <begin position="22"/>
        <end position="36"/>
    </location>
</feature>
<evidence type="ECO:0000313" key="4">
    <source>
        <dbReference type="Proteomes" id="UP001229313"/>
    </source>
</evidence>
<sequence length="279" mass="30464">MWRTLVIVAALGGLAATARVDAAPKEPTAESRRQEAQKGQQDRIQALTRRGRLTTYQQLLGSDSVRSADSKTAAQTEAFTRDAAIDLAALGFTAADVKSYRGRNTDLFDIAYRFFVGTTTTPAEQMLLADTVVIATAGDVRAGKARTDGFLSEIPFTVVKSLKGNRAIRDVILLPRNSGPTGKDTEQIDFSEAKFTPGKNYLLVLSKNWYEQYVAMAKKQPESHFTALPYLAYEVSPDGALLSGPKPALSGVAPKDLRSIEAELKRHQEKSQAGERREI</sequence>
<evidence type="ECO:0000256" key="2">
    <source>
        <dbReference type="SAM" id="SignalP"/>
    </source>
</evidence>
<keyword evidence="4" id="KW-1185">Reference proteome</keyword>